<dbReference type="GO" id="GO:0004331">
    <property type="term" value="F:fructose-2,6-bisphosphate 2-phosphatase activity"/>
    <property type="evidence" value="ECO:0007669"/>
    <property type="project" value="TreeGrafter"/>
</dbReference>
<dbReference type="InterPro" id="IPR051695">
    <property type="entry name" value="Phosphoglycerate_Mutase"/>
</dbReference>
<keyword evidence="1" id="KW-0378">Hydrolase</keyword>
<gene>
    <name evidence="2" type="ORF">PHLCEN_2v13617</name>
</gene>
<accession>A0A2R6NDS2</accession>
<organism evidence="2 3">
    <name type="scientific">Hermanssonia centrifuga</name>
    <dbReference type="NCBI Taxonomy" id="98765"/>
    <lineage>
        <taxon>Eukaryota</taxon>
        <taxon>Fungi</taxon>
        <taxon>Dikarya</taxon>
        <taxon>Basidiomycota</taxon>
        <taxon>Agaricomycotina</taxon>
        <taxon>Agaricomycetes</taxon>
        <taxon>Polyporales</taxon>
        <taxon>Meruliaceae</taxon>
        <taxon>Hermanssonia</taxon>
    </lineage>
</organism>
<dbReference type="GO" id="GO:0005829">
    <property type="term" value="C:cytosol"/>
    <property type="evidence" value="ECO:0007669"/>
    <property type="project" value="TreeGrafter"/>
</dbReference>
<dbReference type="GO" id="GO:0043456">
    <property type="term" value="P:regulation of pentose-phosphate shunt"/>
    <property type="evidence" value="ECO:0007669"/>
    <property type="project" value="TreeGrafter"/>
</dbReference>
<evidence type="ECO:0000313" key="2">
    <source>
        <dbReference type="EMBL" id="PSR70466.1"/>
    </source>
</evidence>
<dbReference type="EMBL" id="MLYV02001350">
    <property type="protein sequence ID" value="PSR70466.1"/>
    <property type="molecule type" value="Genomic_DNA"/>
</dbReference>
<dbReference type="PANTHER" id="PTHR46517:SF1">
    <property type="entry name" value="FRUCTOSE-2,6-BISPHOSPHATASE TIGAR"/>
    <property type="match status" value="1"/>
</dbReference>
<dbReference type="InterPro" id="IPR029033">
    <property type="entry name" value="His_PPase_superfam"/>
</dbReference>
<dbReference type="Pfam" id="PF00300">
    <property type="entry name" value="His_Phos_1"/>
    <property type="match status" value="1"/>
</dbReference>
<reference evidence="2 3" key="1">
    <citation type="submission" date="2018-02" db="EMBL/GenBank/DDBJ databases">
        <title>Genome sequence of the basidiomycete white-rot fungus Phlebia centrifuga.</title>
        <authorList>
            <person name="Granchi Z."/>
            <person name="Peng M."/>
            <person name="de Vries R.P."/>
            <person name="Hilden K."/>
            <person name="Makela M.R."/>
            <person name="Grigoriev I."/>
            <person name="Riley R."/>
        </authorList>
    </citation>
    <scope>NUCLEOTIDE SEQUENCE [LARGE SCALE GENOMIC DNA]</scope>
    <source>
        <strain evidence="2 3">FBCC195</strain>
    </source>
</reference>
<dbReference type="STRING" id="98765.A0A2R6NDS2"/>
<proteinExistence type="predicted"/>
<comment type="caution">
    <text evidence="2">The sequence shown here is derived from an EMBL/GenBank/DDBJ whole genome shotgun (WGS) entry which is preliminary data.</text>
</comment>
<dbReference type="OrthoDB" id="354304at2759"/>
<evidence type="ECO:0008006" key="4">
    <source>
        <dbReference type="Google" id="ProtNLM"/>
    </source>
</evidence>
<dbReference type="SUPFAM" id="SSF53254">
    <property type="entry name" value="Phosphoglycerate mutase-like"/>
    <property type="match status" value="1"/>
</dbReference>
<dbReference type="GO" id="GO:0045820">
    <property type="term" value="P:negative regulation of glycolytic process"/>
    <property type="evidence" value="ECO:0007669"/>
    <property type="project" value="TreeGrafter"/>
</dbReference>
<dbReference type="Proteomes" id="UP000186601">
    <property type="component" value="Unassembled WGS sequence"/>
</dbReference>
<protein>
    <recommendedName>
        <fullName evidence="4">Phosphoglycerate mutase</fullName>
    </recommendedName>
</protein>
<dbReference type="PANTHER" id="PTHR46517">
    <property type="entry name" value="FRUCTOSE-2,6-BISPHOSPHATASE TIGAR"/>
    <property type="match status" value="1"/>
</dbReference>
<dbReference type="Gene3D" id="3.40.50.1240">
    <property type="entry name" value="Phosphoglycerate mutase-like"/>
    <property type="match status" value="1"/>
</dbReference>
<dbReference type="InterPro" id="IPR013078">
    <property type="entry name" value="His_Pase_superF_clade-1"/>
</dbReference>
<evidence type="ECO:0000256" key="1">
    <source>
        <dbReference type="ARBA" id="ARBA00022801"/>
    </source>
</evidence>
<keyword evidence="3" id="KW-1185">Reference proteome</keyword>
<sequence>MGWMERRTIVRERNTSLGASLSQTRLDVIHASPLKRAFSTAEAIQTYQAEPKPLLHASLLLREQTRGVAEGHPWLTEPIPALSLEEHYAKGLYPIHHERWQKFPGGESLDDLAQRAQRAIEEVVMPHIWEAIQGKKTGAHVAIASHGLLIAEMIPHC</sequence>
<evidence type="ECO:0000313" key="3">
    <source>
        <dbReference type="Proteomes" id="UP000186601"/>
    </source>
</evidence>
<dbReference type="AlphaFoldDB" id="A0A2R6NDS2"/>
<name>A0A2R6NDS2_9APHY</name>